<accession>D4LCX3</accession>
<proteinExistence type="predicted"/>
<sequence length="58" mass="7007">MIFILFWNQKNQTKSFAFLRFIRHANNDSSKTVFLQYFNFVIGVLRNDLIFILTIQFS</sequence>
<evidence type="ECO:0000313" key="1">
    <source>
        <dbReference type="EMBL" id="CBL17468.1"/>
    </source>
</evidence>
<dbReference type="AlphaFoldDB" id="D4LCX3"/>
<dbReference type="Proteomes" id="UP000007054">
    <property type="component" value="Chromosome"/>
</dbReference>
<protein>
    <submittedName>
        <fullName evidence="1">Uncharacterized protein</fullName>
    </submittedName>
</protein>
<dbReference type="HOGENOM" id="CLU_2976561_0_0_9"/>
<keyword evidence="2" id="KW-1185">Reference proteome</keyword>
<dbReference type="EMBL" id="FP929052">
    <property type="protein sequence ID" value="CBL17468.1"/>
    <property type="molecule type" value="Genomic_DNA"/>
</dbReference>
<evidence type="ECO:0000313" key="2">
    <source>
        <dbReference type="Proteomes" id="UP000007054"/>
    </source>
</evidence>
<name>D4LCX3_RUMC1</name>
<reference evidence="1" key="1">
    <citation type="submission" date="2010-03" db="EMBL/GenBank/DDBJ databases">
        <title>The genome sequence of Ruminococcus sp. 18P13.</title>
        <authorList>
            <consortium name="metaHIT consortium -- http://www.metahit.eu/"/>
            <person name="Pajon A."/>
            <person name="Turner K."/>
            <person name="Parkhill J."/>
            <person name="Bernalier A."/>
        </authorList>
    </citation>
    <scope>NUCLEOTIDE SEQUENCE [LARGE SCALE GENOMIC DNA]</scope>
    <source>
        <strain evidence="1">Type strain: 18P13</strain>
    </source>
</reference>
<gene>
    <name evidence="1" type="ordered locus">RUM_13460</name>
</gene>
<organism evidence="1 2">
    <name type="scientific">Ruminococcus champanellensis (strain DSM 18848 / JCM 17042 / KCTC 15320 / 18P13)</name>
    <dbReference type="NCBI Taxonomy" id="213810"/>
    <lineage>
        <taxon>Bacteria</taxon>
        <taxon>Bacillati</taxon>
        <taxon>Bacillota</taxon>
        <taxon>Clostridia</taxon>
        <taxon>Eubacteriales</taxon>
        <taxon>Oscillospiraceae</taxon>
        <taxon>Ruminococcus</taxon>
    </lineage>
</organism>
<dbReference type="KEGG" id="rch:RUM_13460"/>
<reference evidence="1" key="2">
    <citation type="submission" date="2010-03" db="EMBL/GenBank/DDBJ databases">
        <authorList>
            <person name="Pajon A."/>
        </authorList>
    </citation>
    <scope>NUCLEOTIDE SEQUENCE</scope>
    <source>
        <strain evidence="1">Type strain: 18P13</strain>
    </source>
</reference>